<organism evidence="1 2">
    <name type="scientific">Lentilactobacillus kisonensis DSM 19906 = JCM 15041</name>
    <dbReference type="NCBI Taxonomy" id="1423766"/>
    <lineage>
        <taxon>Bacteria</taxon>
        <taxon>Bacillati</taxon>
        <taxon>Bacillota</taxon>
        <taxon>Bacilli</taxon>
        <taxon>Lactobacillales</taxon>
        <taxon>Lactobacillaceae</taxon>
        <taxon>Lentilactobacillus</taxon>
    </lineage>
</organism>
<sequence>MNEEDKKKEEQQRLADKKFEDFIQGIYDTNKEPSNEDWLDNVASAMVPNEADKEKR</sequence>
<protein>
    <submittedName>
        <fullName evidence="1">Uncharacterized protein</fullName>
    </submittedName>
</protein>
<dbReference type="PATRIC" id="fig|1423766.4.peg.2550"/>
<comment type="caution">
    <text evidence="1">The sequence shown here is derived from an EMBL/GenBank/DDBJ whole genome shotgun (WGS) entry which is preliminary data.</text>
</comment>
<name>A0A0R1NFE9_9LACO</name>
<keyword evidence="2" id="KW-1185">Reference proteome</keyword>
<evidence type="ECO:0000313" key="1">
    <source>
        <dbReference type="EMBL" id="KRL18393.1"/>
    </source>
</evidence>
<accession>A0A0R1NFE9</accession>
<reference evidence="1 2" key="1">
    <citation type="journal article" date="2015" name="Genome Announc.">
        <title>Expanding the biotechnology potential of lactobacilli through comparative genomics of 213 strains and associated genera.</title>
        <authorList>
            <person name="Sun Z."/>
            <person name="Harris H.M."/>
            <person name="McCann A."/>
            <person name="Guo C."/>
            <person name="Argimon S."/>
            <person name="Zhang W."/>
            <person name="Yang X."/>
            <person name="Jeffery I.B."/>
            <person name="Cooney J.C."/>
            <person name="Kagawa T.F."/>
            <person name="Liu W."/>
            <person name="Song Y."/>
            <person name="Salvetti E."/>
            <person name="Wrobel A."/>
            <person name="Rasinkangas P."/>
            <person name="Parkhill J."/>
            <person name="Rea M.C."/>
            <person name="O'Sullivan O."/>
            <person name="Ritari J."/>
            <person name="Douillard F.P."/>
            <person name="Paul Ross R."/>
            <person name="Yang R."/>
            <person name="Briner A.E."/>
            <person name="Felis G.E."/>
            <person name="de Vos W.M."/>
            <person name="Barrangou R."/>
            <person name="Klaenhammer T.R."/>
            <person name="Caufield P.W."/>
            <person name="Cui Y."/>
            <person name="Zhang H."/>
            <person name="O'Toole P.W."/>
        </authorList>
    </citation>
    <scope>NUCLEOTIDE SEQUENCE [LARGE SCALE GENOMIC DNA]</scope>
    <source>
        <strain evidence="1 2">DSM 19906</strain>
    </source>
</reference>
<gene>
    <name evidence="1" type="ORF">FC98_GL002452</name>
</gene>
<proteinExistence type="predicted"/>
<evidence type="ECO:0000313" key="2">
    <source>
        <dbReference type="Proteomes" id="UP000051439"/>
    </source>
</evidence>
<dbReference type="AlphaFoldDB" id="A0A0R1NFE9"/>
<dbReference type="RefSeq" id="WP_003554873.1">
    <property type="nucleotide sequence ID" value="NZ_AZEB01000060.1"/>
</dbReference>
<dbReference type="Proteomes" id="UP000051439">
    <property type="component" value="Unassembled WGS sequence"/>
</dbReference>
<dbReference type="EMBL" id="AZEB01000060">
    <property type="protein sequence ID" value="KRL18393.1"/>
    <property type="molecule type" value="Genomic_DNA"/>
</dbReference>